<dbReference type="Pfam" id="PF07940">
    <property type="entry name" value="Hepar_II_III_C"/>
    <property type="match status" value="1"/>
</dbReference>
<name>A0A3B0C7J4_9BACL</name>
<evidence type="ECO:0000313" key="4">
    <source>
        <dbReference type="Proteomes" id="UP000282311"/>
    </source>
</evidence>
<dbReference type="GO" id="GO:0016829">
    <property type="term" value="F:lyase activity"/>
    <property type="evidence" value="ECO:0007669"/>
    <property type="project" value="InterPro"/>
</dbReference>
<dbReference type="Gene3D" id="2.60.40.2750">
    <property type="match status" value="1"/>
</dbReference>
<comment type="subcellular location">
    <subcellularLocation>
        <location evidence="1">Cell envelope</location>
    </subcellularLocation>
</comment>
<dbReference type="Gene3D" id="2.70.98.70">
    <property type="match status" value="1"/>
</dbReference>
<protein>
    <submittedName>
        <fullName evidence="3">Heparinase</fullName>
    </submittedName>
</protein>
<dbReference type="InterPro" id="IPR008929">
    <property type="entry name" value="Chondroitin_lyas"/>
</dbReference>
<accession>A0A3B0C7J4</accession>
<dbReference type="GO" id="GO:0030313">
    <property type="term" value="C:cell envelope"/>
    <property type="evidence" value="ECO:0007669"/>
    <property type="project" value="UniProtKB-SubCell"/>
</dbReference>
<dbReference type="EMBL" id="RBAH01000017">
    <property type="protein sequence ID" value="RKN78986.1"/>
    <property type="molecule type" value="Genomic_DNA"/>
</dbReference>
<dbReference type="NCBIfam" id="NF045571">
    <property type="entry name" value="HepHepsulflyase"/>
    <property type="match status" value="1"/>
</dbReference>
<comment type="caution">
    <text evidence="3">The sequence shown here is derived from an EMBL/GenBank/DDBJ whole genome shotgun (WGS) entry which is preliminary data.</text>
</comment>
<proteinExistence type="predicted"/>
<evidence type="ECO:0000313" key="3">
    <source>
        <dbReference type="EMBL" id="RKN78986.1"/>
    </source>
</evidence>
<feature type="domain" description="Heparinase II/III-like C-terminal" evidence="2">
    <location>
        <begin position="386"/>
        <end position="456"/>
    </location>
</feature>
<dbReference type="Gene3D" id="1.50.10.100">
    <property type="entry name" value="Chondroitin AC/alginate lyase"/>
    <property type="match status" value="1"/>
</dbReference>
<dbReference type="Proteomes" id="UP000282311">
    <property type="component" value="Unassembled WGS sequence"/>
</dbReference>
<gene>
    <name evidence="3" type="ORF">D7M11_21685</name>
</gene>
<dbReference type="InterPro" id="IPR054645">
    <property type="entry name" value="HepB"/>
</dbReference>
<evidence type="ECO:0000256" key="1">
    <source>
        <dbReference type="ARBA" id="ARBA00004196"/>
    </source>
</evidence>
<keyword evidence="4" id="KW-1185">Reference proteome</keyword>
<reference evidence="3 4" key="1">
    <citation type="journal article" date="2007" name="Int. J. Syst. Evol. Microbiol.">
        <title>Paenibacillus ginsengarvi sp. nov., isolated from soil from ginseng cultivation.</title>
        <authorList>
            <person name="Yoon M.H."/>
            <person name="Ten L.N."/>
            <person name="Im W.T."/>
        </authorList>
    </citation>
    <scope>NUCLEOTIDE SEQUENCE [LARGE SCALE GENOMIC DNA]</scope>
    <source>
        <strain evidence="3 4">KCTC 13059</strain>
    </source>
</reference>
<dbReference type="RefSeq" id="WP_120749355.1">
    <property type="nucleotide sequence ID" value="NZ_RBAH01000017.1"/>
</dbReference>
<dbReference type="AlphaFoldDB" id="A0A3B0C7J4"/>
<dbReference type="SMR" id="A0A3B0C7J4"/>
<organism evidence="3 4">
    <name type="scientific">Paenibacillus ginsengarvi</name>
    <dbReference type="NCBI Taxonomy" id="400777"/>
    <lineage>
        <taxon>Bacteria</taxon>
        <taxon>Bacillati</taxon>
        <taxon>Bacillota</taxon>
        <taxon>Bacilli</taxon>
        <taxon>Bacillales</taxon>
        <taxon>Paenibacillaceae</taxon>
        <taxon>Paenibacillus</taxon>
    </lineage>
</organism>
<sequence length="800" mass="90747">MIRTRAAPSRMTASGLRAITKPQTERQEVEATMFPKPPVAPPPEHPRLFLRKQHIPALVRNMQRMELKTAWERIEQFSRFDIEEADADTCPGDVYVIEANALLYVLKGDLAAGAKAKQLALNAITKPFNPNYQDISREIGRLMLAGAIVYDWCYELVDAAEKQFFIRHFKRLAGLLECGYPPVKEGAFVGHSCEWMIQRDMLGTGIAIYDEDPEMYDLAAGRFFSQMVPARNFFYPSGWHHQGDGYGGVRFQGELFPTWMFDRMGFGNVYDPSQREVGYQWIYTRRPDGKLLRDGDTTPPMPKQTKYTRLHFLYLMLGSYYKDPYFIRQHHRDEGKYQDKDVLFAFLFGDPDCEARPLDELPLTRYFGEPTGVMVARTGWDEGIGAGTVVAEMKVGMYQYNNHQHLDAGAFQLYYKGNLAIDSGSYKGSSGKYHSPHNKYYFKRTIAHNTVLVYDPGELERSPYIKDGGLVWPNVNDGGQRWPNEGRPPLTLDDLLNQDFKRADVLAHQFGPDTYKPDYSYIKGDITAAYSDKMKRFERSFLFLNFKNAAHPATLIVFDRVVSANADFRKYWLLHSIEEPHIEGGRTIVSRCEDGYNGQLVNDTLLPEPDNRHIAKVGGPGKEYWVFGTNYANDYPGTKEQGEWRIELSPKSSSELDFFLNVMQVKDIDGPAPLPTEKLESPALIGTFVGDWIVLFAKSGLRQPGEIELPDIPPGPGDEKREYSFLVADLEAGSWAVEERQADRDGTDGPNEPEQQTFYEVTGEGGVLHMRRKAPCGKLVLRYAGEAGSGSKRKETEDGN</sequence>
<dbReference type="InterPro" id="IPR012480">
    <property type="entry name" value="Hepar_II_III_C"/>
</dbReference>
<evidence type="ECO:0000259" key="2">
    <source>
        <dbReference type="Pfam" id="PF07940"/>
    </source>
</evidence>